<accession>A0A0E0JZ81</accession>
<sequence>MAASPIFSTPPPEQPPAAASATARDLPSSETSSFNLKIQLKKVWIQMLQSTEVGFPLEI</sequence>
<feature type="region of interest" description="Disordered" evidence="1">
    <location>
        <begin position="1"/>
        <end position="30"/>
    </location>
</feature>
<dbReference type="EnsemblPlants" id="OPUNC02G13130.1">
    <property type="protein sequence ID" value="OPUNC02G13130.1"/>
    <property type="gene ID" value="OPUNC02G13130"/>
</dbReference>
<dbReference type="HOGENOM" id="CLU_2964981_0_0_1"/>
<keyword evidence="3" id="KW-1185">Reference proteome</keyword>
<evidence type="ECO:0000313" key="2">
    <source>
        <dbReference type="EnsemblPlants" id="OPUNC02G13130.1"/>
    </source>
</evidence>
<name>A0A0E0JZ81_ORYPU</name>
<dbReference type="Proteomes" id="UP000026962">
    <property type="component" value="Chromosome 2"/>
</dbReference>
<dbReference type="Gramene" id="OPUNC02G13130.1">
    <property type="protein sequence ID" value="OPUNC02G13130.1"/>
    <property type="gene ID" value="OPUNC02G13130"/>
</dbReference>
<reference evidence="2" key="2">
    <citation type="submission" date="2018-05" db="EMBL/GenBank/DDBJ databases">
        <title>OpunRS2 (Oryza punctata Reference Sequence Version 2).</title>
        <authorList>
            <person name="Zhang J."/>
            <person name="Kudrna D."/>
            <person name="Lee S."/>
            <person name="Talag J."/>
            <person name="Welchert J."/>
            <person name="Wing R.A."/>
        </authorList>
    </citation>
    <scope>NUCLEOTIDE SEQUENCE [LARGE SCALE GENOMIC DNA]</scope>
</reference>
<evidence type="ECO:0000313" key="3">
    <source>
        <dbReference type="Proteomes" id="UP000026962"/>
    </source>
</evidence>
<reference evidence="2" key="1">
    <citation type="submission" date="2015-04" db="UniProtKB">
        <authorList>
            <consortium name="EnsemblPlants"/>
        </authorList>
    </citation>
    <scope>IDENTIFICATION</scope>
</reference>
<proteinExistence type="predicted"/>
<dbReference type="AlphaFoldDB" id="A0A0E0JZ81"/>
<organism evidence="2">
    <name type="scientific">Oryza punctata</name>
    <name type="common">Red rice</name>
    <dbReference type="NCBI Taxonomy" id="4537"/>
    <lineage>
        <taxon>Eukaryota</taxon>
        <taxon>Viridiplantae</taxon>
        <taxon>Streptophyta</taxon>
        <taxon>Embryophyta</taxon>
        <taxon>Tracheophyta</taxon>
        <taxon>Spermatophyta</taxon>
        <taxon>Magnoliopsida</taxon>
        <taxon>Liliopsida</taxon>
        <taxon>Poales</taxon>
        <taxon>Poaceae</taxon>
        <taxon>BOP clade</taxon>
        <taxon>Oryzoideae</taxon>
        <taxon>Oryzeae</taxon>
        <taxon>Oryzinae</taxon>
        <taxon>Oryza</taxon>
    </lineage>
</organism>
<protein>
    <submittedName>
        <fullName evidence="2">Uncharacterized protein</fullName>
    </submittedName>
</protein>
<evidence type="ECO:0000256" key="1">
    <source>
        <dbReference type="SAM" id="MobiDB-lite"/>
    </source>
</evidence>